<sequence>MPPHDVRRPFKRPAISDQHKRREASLRRQDQSRRDTQLRSRCLASTILSLQPTQPQLDIELEEQPDSNESEECSSGISDVRHAARLRGGEARRWFAKQLMLPEWIIDVPDNLSNDWYVFARPAGKRCFVVSSNGTTVSRLRNGSQLHKFPSALPNGARTARSGQSYCILDCIFHESDETYYVIDMLCWAGMSFYECAAEFRFFWLNSKLTESGALEAPSHYHRYRFSAVPGYNCDEGGLQAAYTGTVPYVKDGLLFYNKHAHYQTGNTPLTLVWKDENCSQYVIDTDGTGQIPIQQQVALELLDDGKLATSDDPAVIFGCLNSDFIEQNGLHQGSLLRFAISEGGLCFMDGKLEKADLQYTGKVNRARAFADSYSKVIFQYMARHSPLSIEHLFAYVRSSTEYVNRNAEMEMVG</sequence>
<evidence type="ECO:0000313" key="13">
    <source>
        <dbReference type="Proteomes" id="UP001454036"/>
    </source>
</evidence>
<comment type="similarity">
    <text evidence="4">Belongs to the snurportin family.</text>
</comment>
<dbReference type="GO" id="GO:0061015">
    <property type="term" value="P:snRNA import into nucleus"/>
    <property type="evidence" value="ECO:0007669"/>
    <property type="project" value="InterPro"/>
</dbReference>
<dbReference type="GO" id="GO:0003723">
    <property type="term" value="F:RNA binding"/>
    <property type="evidence" value="ECO:0007669"/>
    <property type="project" value="UniProtKB-KW"/>
</dbReference>
<evidence type="ECO:0000256" key="2">
    <source>
        <dbReference type="ARBA" id="ARBA00004123"/>
    </source>
</evidence>
<keyword evidence="9" id="KW-0539">Nucleus</keyword>
<dbReference type="Gene3D" id="3.30.470.30">
    <property type="entry name" value="DNA ligase/mRNA capping enzyme"/>
    <property type="match status" value="1"/>
</dbReference>
<evidence type="ECO:0000256" key="4">
    <source>
        <dbReference type="ARBA" id="ARBA00007540"/>
    </source>
</evidence>
<keyword evidence="7" id="KW-0963">Cytoplasm</keyword>
<organism evidence="12 13">
    <name type="scientific">Lithospermum erythrorhizon</name>
    <name type="common">Purple gromwell</name>
    <name type="synonym">Lithospermum officinale var. erythrorhizon</name>
    <dbReference type="NCBI Taxonomy" id="34254"/>
    <lineage>
        <taxon>Eukaryota</taxon>
        <taxon>Viridiplantae</taxon>
        <taxon>Streptophyta</taxon>
        <taxon>Embryophyta</taxon>
        <taxon>Tracheophyta</taxon>
        <taxon>Spermatophyta</taxon>
        <taxon>Magnoliopsida</taxon>
        <taxon>eudicotyledons</taxon>
        <taxon>Gunneridae</taxon>
        <taxon>Pentapetalae</taxon>
        <taxon>asterids</taxon>
        <taxon>lamiids</taxon>
        <taxon>Boraginales</taxon>
        <taxon>Boraginaceae</taxon>
        <taxon>Boraginoideae</taxon>
        <taxon>Lithospermeae</taxon>
        <taxon>Lithospermum</taxon>
    </lineage>
</organism>
<gene>
    <name evidence="12" type="ORF">LIER_25325</name>
</gene>
<dbReference type="InterPro" id="IPR047857">
    <property type="entry name" value="Snurportin1_C"/>
</dbReference>
<evidence type="ECO:0000256" key="7">
    <source>
        <dbReference type="ARBA" id="ARBA00022490"/>
    </source>
</evidence>
<feature type="domain" description="Snurportin-1 m3G cap-binding" evidence="11">
    <location>
        <begin position="98"/>
        <end position="271"/>
    </location>
</feature>
<protein>
    <recommendedName>
        <fullName evidence="5">Snurportin-1</fullName>
    </recommendedName>
</protein>
<dbReference type="SUPFAM" id="SSF56091">
    <property type="entry name" value="DNA ligase/mRNA capping enzyme, catalytic domain"/>
    <property type="match status" value="1"/>
</dbReference>
<comment type="caution">
    <text evidence="12">The sequence shown here is derived from an EMBL/GenBank/DDBJ whole genome shotgun (WGS) entry which is preliminary data.</text>
</comment>
<proteinExistence type="inferred from homology"/>
<evidence type="ECO:0000256" key="9">
    <source>
        <dbReference type="ARBA" id="ARBA00023242"/>
    </source>
</evidence>
<name>A0AAV3R7C7_LITER</name>
<comment type="subcellular location">
    <subcellularLocation>
        <location evidence="3">Cytoplasm</location>
    </subcellularLocation>
    <subcellularLocation>
        <location evidence="2">Nucleus</location>
    </subcellularLocation>
</comment>
<dbReference type="Pfam" id="PF21974">
    <property type="entry name" value="SPN1_m3Gcap_bd"/>
    <property type="match status" value="1"/>
</dbReference>
<dbReference type="CDD" id="cd09232">
    <property type="entry name" value="Snurportin-1_C"/>
    <property type="match status" value="1"/>
</dbReference>
<dbReference type="Proteomes" id="UP001454036">
    <property type="component" value="Unassembled WGS sequence"/>
</dbReference>
<comment type="function">
    <text evidence="1">Functions as an U snRNP-specific nuclear import adapter. Involved in the trimethylguanosine (m3G)-cap-dependent nuclear import of U snRNPs. Binds specifically to the terminal m3G-cap U snRNAs.</text>
</comment>
<feature type="compositionally biased region" description="Basic and acidic residues" evidence="10">
    <location>
        <begin position="17"/>
        <end position="38"/>
    </location>
</feature>
<dbReference type="PANTHER" id="PTHR13403:SF6">
    <property type="entry name" value="SNURPORTIN-1"/>
    <property type="match status" value="1"/>
</dbReference>
<keyword evidence="13" id="KW-1185">Reference proteome</keyword>
<reference evidence="12 13" key="1">
    <citation type="submission" date="2024-01" db="EMBL/GenBank/DDBJ databases">
        <title>The complete chloroplast genome sequence of Lithospermum erythrorhizon: insights into the phylogenetic relationship among Boraginaceae species and the maternal lineages of purple gromwells.</title>
        <authorList>
            <person name="Okada T."/>
            <person name="Watanabe K."/>
        </authorList>
    </citation>
    <scope>NUCLEOTIDE SEQUENCE [LARGE SCALE GENOMIC DNA]</scope>
</reference>
<dbReference type="GO" id="GO:0005634">
    <property type="term" value="C:nucleus"/>
    <property type="evidence" value="ECO:0007669"/>
    <property type="project" value="UniProtKB-SubCell"/>
</dbReference>
<evidence type="ECO:0000313" key="12">
    <source>
        <dbReference type="EMBL" id="GAA0171241.1"/>
    </source>
</evidence>
<keyword evidence="6" id="KW-0813">Transport</keyword>
<evidence type="ECO:0000256" key="5">
    <source>
        <dbReference type="ARBA" id="ARBA00016034"/>
    </source>
</evidence>
<keyword evidence="8" id="KW-0694">RNA-binding</keyword>
<dbReference type="InterPro" id="IPR017336">
    <property type="entry name" value="Snurportin-1"/>
</dbReference>
<dbReference type="GO" id="GO:0005737">
    <property type="term" value="C:cytoplasm"/>
    <property type="evidence" value="ECO:0007669"/>
    <property type="project" value="UniProtKB-SubCell"/>
</dbReference>
<dbReference type="AlphaFoldDB" id="A0AAV3R7C7"/>
<dbReference type="EMBL" id="BAABME010007590">
    <property type="protein sequence ID" value="GAA0171241.1"/>
    <property type="molecule type" value="Genomic_DNA"/>
</dbReference>
<feature type="region of interest" description="Disordered" evidence="10">
    <location>
        <begin position="1"/>
        <end position="38"/>
    </location>
</feature>
<evidence type="ECO:0000259" key="11">
    <source>
        <dbReference type="Pfam" id="PF21974"/>
    </source>
</evidence>
<accession>A0AAV3R7C7</accession>
<evidence type="ECO:0000256" key="3">
    <source>
        <dbReference type="ARBA" id="ARBA00004496"/>
    </source>
</evidence>
<dbReference type="PANTHER" id="PTHR13403">
    <property type="entry name" value="SNURPORTIN1 RNUT1 PROTEIN RNA, U TRANSPORTER 1"/>
    <property type="match status" value="1"/>
</dbReference>
<evidence type="ECO:0000256" key="10">
    <source>
        <dbReference type="SAM" id="MobiDB-lite"/>
    </source>
</evidence>
<evidence type="ECO:0000256" key="1">
    <source>
        <dbReference type="ARBA" id="ARBA00003975"/>
    </source>
</evidence>
<evidence type="ECO:0000256" key="6">
    <source>
        <dbReference type="ARBA" id="ARBA00022448"/>
    </source>
</evidence>
<evidence type="ECO:0000256" key="8">
    <source>
        <dbReference type="ARBA" id="ARBA00022884"/>
    </source>
</evidence>